<keyword evidence="1" id="KW-0812">Transmembrane</keyword>
<accession>A0A0A1THK2</accession>
<keyword evidence="1" id="KW-1133">Transmembrane helix</keyword>
<sequence length="206" mass="23082">MNGTLVTDNQQNGTSVFNMFHDDRDTFIICAFVIGGVTTLIILVIVIKHVYQVGLQRIQQLSRYLRRISLDRRDFRKSKSDKSAGKAVESVHDLEYGDITVSNSDEPGLAPSVSRFPSFYPPPTPSTPASPFDFQTDRHGKRVYPAREAPIPERPYSRLSSYTKDELTDLPSEAIARTRSMERIRQPKVIVAAEIKFGGGQPVPQS</sequence>
<protein>
    <submittedName>
        <fullName evidence="2">Uncharacterized protein</fullName>
    </submittedName>
</protein>
<evidence type="ECO:0000313" key="2">
    <source>
        <dbReference type="EMBL" id="CEJ90000.1"/>
    </source>
</evidence>
<proteinExistence type="predicted"/>
<keyword evidence="1" id="KW-0472">Membrane</keyword>
<dbReference type="Proteomes" id="UP000039046">
    <property type="component" value="Unassembled WGS sequence"/>
</dbReference>
<name>A0A0A1THK2_9HYPO</name>
<dbReference type="HOGENOM" id="CLU_1332755_0_0_1"/>
<dbReference type="EMBL" id="CDHN01000003">
    <property type="protein sequence ID" value="CEJ90000.1"/>
    <property type="molecule type" value="Genomic_DNA"/>
</dbReference>
<reference evidence="2 3" key="1">
    <citation type="journal article" date="2015" name="Genome Announc.">
        <title>Draft Genome Sequence and Gene Annotation of the Entomopathogenic Fungus Verticillium hemipterigenum.</title>
        <authorList>
            <person name="Horn F."/>
            <person name="Habel A."/>
            <person name="Scharf D.H."/>
            <person name="Dworschak J."/>
            <person name="Brakhage A.A."/>
            <person name="Guthke R."/>
            <person name="Hertweck C."/>
            <person name="Linde J."/>
        </authorList>
    </citation>
    <scope>NUCLEOTIDE SEQUENCE [LARGE SCALE GENOMIC DNA]</scope>
</reference>
<feature type="transmembrane region" description="Helical" evidence="1">
    <location>
        <begin position="26"/>
        <end position="47"/>
    </location>
</feature>
<gene>
    <name evidence="2" type="ORF">VHEMI05813</name>
</gene>
<evidence type="ECO:0000313" key="3">
    <source>
        <dbReference type="Proteomes" id="UP000039046"/>
    </source>
</evidence>
<dbReference type="AlphaFoldDB" id="A0A0A1THK2"/>
<keyword evidence="3" id="KW-1185">Reference proteome</keyword>
<organism evidence="2 3">
    <name type="scientific">[Torrubiella] hemipterigena</name>
    <dbReference type="NCBI Taxonomy" id="1531966"/>
    <lineage>
        <taxon>Eukaryota</taxon>
        <taxon>Fungi</taxon>
        <taxon>Dikarya</taxon>
        <taxon>Ascomycota</taxon>
        <taxon>Pezizomycotina</taxon>
        <taxon>Sordariomycetes</taxon>
        <taxon>Hypocreomycetidae</taxon>
        <taxon>Hypocreales</taxon>
        <taxon>Clavicipitaceae</taxon>
        <taxon>Clavicipitaceae incertae sedis</taxon>
        <taxon>'Torrubiella' clade</taxon>
    </lineage>
</organism>
<evidence type="ECO:0000256" key="1">
    <source>
        <dbReference type="SAM" id="Phobius"/>
    </source>
</evidence>